<gene>
    <name evidence="1" type="ORF">DS835_01985</name>
    <name evidence="2" type="ORF">SAMN04487792_0567</name>
</gene>
<dbReference type="Proteomes" id="UP000199599">
    <property type="component" value="Unassembled WGS sequence"/>
</dbReference>
<evidence type="ECO:0000313" key="2">
    <source>
        <dbReference type="EMBL" id="SFD37567.1"/>
    </source>
</evidence>
<reference evidence="1 4" key="3">
    <citation type="submission" date="2018-07" db="EMBL/GenBank/DDBJ databases">
        <title>Genome sequences of six Lactobacillus spp. isolated from bumble bee guts.</title>
        <authorList>
            <person name="Motta E.V.S."/>
            <person name="Moran N.A."/>
        </authorList>
    </citation>
    <scope>NUCLEOTIDE SEQUENCE [LARGE SCALE GENOMIC DNA]</scope>
    <source>
        <strain evidence="1 4">OCC3</strain>
    </source>
</reference>
<dbReference type="EMBL" id="FOMN01000002">
    <property type="protein sequence ID" value="SFD37567.1"/>
    <property type="molecule type" value="Genomic_DNA"/>
</dbReference>
<accession>A0A1I1RTY3</accession>
<dbReference type="EMBL" id="QOCV01000004">
    <property type="protein sequence ID" value="RHW54905.1"/>
    <property type="molecule type" value="Genomic_DNA"/>
</dbReference>
<proteinExistence type="predicted"/>
<protein>
    <submittedName>
        <fullName evidence="1">DUF2922 domain-containing protein</fullName>
    </submittedName>
</protein>
<dbReference type="Proteomes" id="UP000265862">
    <property type="component" value="Unassembled WGS sequence"/>
</dbReference>
<dbReference type="InterPro" id="IPR021321">
    <property type="entry name" value="DUF2922"/>
</dbReference>
<dbReference type="AlphaFoldDB" id="A0A1I1RTY3"/>
<dbReference type="STRING" id="1505723.SAMN04487792_0567"/>
<dbReference type="Pfam" id="PF11148">
    <property type="entry name" value="DUF2922"/>
    <property type="match status" value="1"/>
</dbReference>
<evidence type="ECO:0000313" key="1">
    <source>
        <dbReference type="EMBL" id="RHW54905.1"/>
    </source>
</evidence>
<sequence>MSVKSKILQLTFLNGAGKKTNVALPDAIENLTAVTVERAMNQIAQADSFSKDGVDLYKIPQSASYIERTVTSLFDHTRN</sequence>
<reference evidence="3" key="2">
    <citation type="submission" date="2016-10" db="EMBL/GenBank/DDBJ databases">
        <authorList>
            <person name="Varghese N."/>
            <person name="Submissions S."/>
        </authorList>
    </citation>
    <scope>NUCLEOTIDE SEQUENCE [LARGE SCALE GENOMIC DNA]</scope>
    <source>
        <strain evidence="3">R-53102</strain>
    </source>
</reference>
<reference evidence="2" key="1">
    <citation type="submission" date="2016-10" db="EMBL/GenBank/DDBJ databases">
        <authorList>
            <person name="de Groot N.N."/>
        </authorList>
    </citation>
    <scope>NUCLEOTIDE SEQUENCE [LARGE SCALE GENOMIC DNA]</scope>
    <source>
        <strain evidence="2">R-53102</strain>
    </source>
</reference>
<organism evidence="2 3">
    <name type="scientific">Lactobacillus bombicola</name>
    <dbReference type="NCBI Taxonomy" id="1505723"/>
    <lineage>
        <taxon>Bacteria</taxon>
        <taxon>Bacillati</taxon>
        <taxon>Bacillota</taxon>
        <taxon>Bacilli</taxon>
        <taxon>Lactobacillales</taxon>
        <taxon>Lactobacillaceae</taxon>
        <taxon>Lactobacillus</taxon>
    </lineage>
</organism>
<dbReference type="RefSeq" id="WP_090092560.1">
    <property type="nucleotide sequence ID" value="NZ_QOCT01000004.1"/>
</dbReference>
<evidence type="ECO:0000313" key="4">
    <source>
        <dbReference type="Proteomes" id="UP000265862"/>
    </source>
</evidence>
<name>A0A1I1RTY3_9LACO</name>
<evidence type="ECO:0000313" key="3">
    <source>
        <dbReference type="Proteomes" id="UP000199599"/>
    </source>
</evidence>